<organism evidence="2 3">
    <name type="scientific">Portunus trituberculatus</name>
    <name type="common">Swimming crab</name>
    <name type="synonym">Neptunus trituberculatus</name>
    <dbReference type="NCBI Taxonomy" id="210409"/>
    <lineage>
        <taxon>Eukaryota</taxon>
        <taxon>Metazoa</taxon>
        <taxon>Ecdysozoa</taxon>
        <taxon>Arthropoda</taxon>
        <taxon>Crustacea</taxon>
        <taxon>Multicrustacea</taxon>
        <taxon>Malacostraca</taxon>
        <taxon>Eumalacostraca</taxon>
        <taxon>Eucarida</taxon>
        <taxon>Decapoda</taxon>
        <taxon>Pleocyemata</taxon>
        <taxon>Brachyura</taxon>
        <taxon>Eubrachyura</taxon>
        <taxon>Portunoidea</taxon>
        <taxon>Portunidae</taxon>
        <taxon>Portuninae</taxon>
        <taxon>Portunus</taxon>
    </lineage>
</organism>
<reference evidence="2 3" key="1">
    <citation type="submission" date="2019-05" db="EMBL/GenBank/DDBJ databases">
        <title>Another draft genome of Portunus trituberculatus and its Hox gene families provides insights of decapod evolution.</title>
        <authorList>
            <person name="Jeong J.-H."/>
            <person name="Song I."/>
            <person name="Kim S."/>
            <person name="Choi T."/>
            <person name="Kim D."/>
            <person name="Ryu S."/>
            <person name="Kim W."/>
        </authorList>
    </citation>
    <scope>NUCLEOTIDE SEQUENCE [LARGE SCALE GENOMIC DNA]</scope>
    <source>
        <tissue evidence="2">Muscle</tissue>
    </source>
</reference>
<sequence>MYLISLSMFINFFILPLSSLNPEKSFLFRPIGVLINLWFSKYGVCFDPVYLAEPPSSASLHFSILYGIQILLI</sequence>
<evidence type="ECO:0000313" key="3">
    <source>
        <dbReference type="Proteomes" id="UP000324222"/>
    </source>
</evidence>
<keyword evidence="3" id="KW-1185">Reference proteome</keyword>
<feature type="chain" id="PRO_5023028634" evidence="1">
    <location>
        <begin position="20"/>
        <end position="73"/>
    </location>
</feature>
<keyword evidence="1" id="KW-0732">Signal</keyword>
<dbReference type="AlphaFoldDB" id="A0A5B7GWU9"/>
<proteinExistence type="predicted"/>
<name>A0A5B7GWU9_PORTR</name>
<evidence type="ECO:0000256" key="1">
    <source>
        <dbReference type="SAM" id="SignalP"/>
    </source>
</evidence>
<dbReference type="EMBL" id="VSRR010018787">
    <property type="protein sequence ID" value="MPC61687.1"/>
    <property type="molecule type" value="Genomic_DNA"/>
</dbReference>
<feature type="signal peptide" evidence="1">
    <location>
        <begin position="1"/>
        <end position="19"/>
    </location>
</feature>
<gene>
    <name evidence="2" type="ORF">E2C01_055762</name>
</gene>
<accession>A0A5B7GWU9</accession>
<evidence type="ECO:0000313" key="2">
    <source>
        <dbReference type="EMBL" id="MPC61687.1"/>
    </source>
</evidence>
<dbReference type="Proteomes" id="UP000324222">
    <property type="component" value="Unassembled WGS sequence"/>
</dbReference>
<comment type="caution">
    <text evidence="2">The sequence shown here is derived from an EMBL/GenBank/DDBJ whole genome shotgun (WGS) entry which is preliminary data.</text>
</comment>
<protein>
    <submittedName>
        <fullName evidence="2">Uncharacterized protein</fullName>
    </submittedName>
</protein>